<feature type="compositionally biased region" description="Low complexity" evidence="1">
    <location>
        <begin position="212"/>
        <end position="228"/>
    </location>
</feature>
<dbReference type="eggNOG" id="COG1652">
    <property type="taxonomic scope" value="Bacteria"/>
</dbReference>
<dbReference type="RefSeq" id="WP_013221456.1">
    <property type="nucleotide sequence ID" value="NC_014315.1"/>
</dbReference>
<name>D8KA30_NITWC</name>
<dbReference type="Proteomes" id="UP000000393">
    <property type="component" value="Chromosome"/>
</dbReference>
<dbReference type="PANTHER" id="PTHR34700:SF4">
    <property type="entry name" value="PHAGE-LIKE ELEMENT PBSX PROTEIN XKDP"/>
    <property type="match status" value="1"/>
</dbReference>
<dbReference type="PROSITE" id="PS51782">
    <property type="entry name" value="LYSM"/>
    <property type="match status" value="1"/>
</dbReference>
<dbReference type="PANTHER" id="PTHR34700">
    <property type="entry name" value="POTASSIUM BINDING PROTEIN KBP"/>
    <property type="match status" value="1"/>
</dbReference>
<feature type="compositionally biased region" description="Basic and acidic residues" evidence="1">
    <location>
        <begin position="143"/>
        <end position="155"/>
    </location>
</feature>
<dbReference type="InterPro" id="IPR036779">
    <property type="entry name" value="LysM_dom_sf"/>
</dbReference>
<evidence type="ECO:0000256" key="1">
    <source>
        <dbReference type="SAM" id="MobiDB-lite"/>
    </source>
</evidence>
<protein>
    <submittedName>
        <fullName evidence="4">Peptidoglycan-binding lysin domain protein</fullName>
    </submittedName>
</protein>
<feature type="compositionally biased region" description="Basic and acidic residues" evidence="1">
    <location>
        <begin position="233"/>
        <end position="243"/>
    </location>
</feature>
<dbReference type="KEGG" id="nwa:Nwat_2611"/>
<dbReference type="STRING" id="105559.Nwat_2611"/>
<organism evidence="4 5">
    <name type="scientific">Nitrosococcus watsoni (strain C-113)</name>
    <dbReference type="NCBI Taxonomy" id="105559"/>
    <lineage>
        <taxon>Bacteria</taxon>
        <taxon>Pseudomonadati</taxon>
        <taxon>Pseudomonadota</taxon>
        <taxon>Gammaproteobacteria</taxon>
        <taxon>Chromatiales</taxon>
        <taxon>Chromatiaceae</taxon>
        <taxon>Nitrosococcus</taxon>
    </lineage>
</organism>
<gene>
    <name evidence="4" type="ordered locus">Nwat_2611</name>
</gene>
<feature type="compositionally biased region" description="Polar residues" evidence="1">
    <location>
        <begin position="269"/>
        <end position="281"/>
    </location>
</feature>
<reference evidence="4 5" key="1">
    <citation type="submission" date="2010-06" db="EMBL/GenBank/DDBJ databases">
        <title>Complete sequence of chromosome of Nitrosococcus watsoni C-113.</title>
        <authorList>
            <consortium name="US DOE Joint Genome Institute"/>
            <person name="Lucas S."/>
            <person name="Copeland A."/>
            <person name="Lapidus A."/>
            <person name="Cheng J.-F."/>
            <person name="Bruce D."/>
            <person name="Goodwin L."/>
            <person name="Pitluck S."/>
            <person name="Malfatti S.A."/>
            <person name="Chain P.S.G."/>
            <person name="Land M."/>
            <person name="Hauser L."/>
            <person name="Kyrpides N."/>
            <person name="Ivanova N."/>
            <person name="Cambell M.A."/>
            <person name="Heidelberg J.F."/>
            <person name="Klotz M.G."/>
            <person name="Woyke T."/>
        </authorList>
    </citation>
    <scope>NUCLEOTIDE SEQUENCE [LARGE SCALE GENOMIC DNA]</scope>
    <source>
        <strain evidence="4 5">C-113</strain>
    </source>
</reference>
<keyword evidence="2" id="KW-0812">Transmembrane</keyword>
<dbReference type="EMBL" id="CP002086">
    <property type="protein sequence ID" value="ADJ29388.1"/>
    <property type="molecule type" value="Genomic_DNA"/>
</dbReference>
<feature type="region of interest" description="Disordered" evidence="1">
    <location>
        <begin position="143"/>
        <end position="281"/>
    </location>
</feature>
<keyword evidence="2" id="KW-0472">Membrane</keyword>
<evidence type="ECO:0000313" key="4">
    <source>
        <dbReference type="EMBL" id="ADJ29388.1"/>
    </source>
</evidence>
<feature type="transmembrane region" description="Helical" evidence="2">
    <location>
        <begin position="50"/>
        <end position="75"/>
    </location>
</feature>
<keyword evidence="2" id="KW-1133">Transmembrane helix</keyword>
<evidence type="ECO:0000259" key="3">
    <source>
        <dbReference type="PROSITE" id="PS51782"/>
    </source>
</evidence>
<dbReference type="InterPro" id="IPR052196">
    <property type="entry name" value="Bact_Kbp"/>
</dbReference>
<dbReference type="Gene3D" id="3.10.350.10">
    <property type="entry name" value="LysM domain"/>
    <property type="match status" value="1"/>
</dbReference>
<feature type="domain" description="LysM" evidence="3">
    <location>
        <begin position="270"/>
        <end position="319"/>
    </location>
</feature>
<keyword evidence="5" id="KW-1185">Reference proteome</keyword>
<dbReference type="Pfam" id="PF01476">
    <property type="entry name" value="LysM"/>
    <property type="match status" value="1"/>
</dbReference>
<evidence type="ECO:0000313" key="5">
    <source>
        <dbReference type="Proteomes" id="UP000000393"/>
    </source>
</evidence>
<sequence length="323" mass="35381">MKAYLSLISTLTGLKNTTVGVMMDHSRSNVHNYYRRANHKPFGCGPTRSYGGILSVVIVLLLIVILAAGAVWTYLGRQGEEVKVTNQENKALAPQASATKSAEPESTDELAANDKKYTLATNEQEATLKEEKDDFAAILEELNREEEKAESEKPGESSPQLARDKMPAQTVPKQTEPTSHEENSFEPAPKKPYERGKVPTAEELENTESFRSQSSESSPLQTEQPEPSGIGQKGEEASTERPKSIGLPSTPPEQPKPSGMDQRGEEINSKSVTIQRGDSLSSLAARVYGDANKWRVIYEANQDKIKNPDQLLVGTKLTIPASK</sequence>
<feature type="compositionally biased region" description="Basic and acidic residues" evidence="1">
    <location>
        <begin position="178"/>
        <end position="197"/>
    </location>
</feature>
<dbReference type="InterPro" id="IPR018392">
    <property type="entry name" value="LysM"/>
</dbReference>
<dbReference type="OrthoDB" id="370541at2"/>
<dbReference type="SMART" id="SM00257">
    <property type="entry name" value="LysM"/>
    <property type="match status" value="1"/>
</dbReference>
<feature type="region of interest" description="Disordered" evidence="1">
    <location>
        <begin position="93"/>
        <end position="119"/>
    </location>
</feature>
<accession>D8KA30</accession>
<dbReference type="HOGENOM" id="CLU_890900_0_0_6"/>
<evidence type="ECO:0000256" key="2">
    <source>
        <dbReference type="SAM" id="Phobius"/>
    </source>
</evidence>
<proteinExistence type="predicted"/>
<dbReference type="AlphaFoldDB" id="D8KA30"/>